<proteinExistence type="predicted"/>
<protein>
    <submittedName>
        <fullName evidence="1">Uncharacterized protein</fullName>
    </submittedName>
</protein>
<gene>
    <name evidence="1" type="ORF">Patl1_25490</name>
</gene>
<accession>A0ACC1B4E5</accession>
<name>A0ACC1B4E5_9ROSI</name>
<reference evidence="2" key="1">
    <citation type="journal article" date="2023" name="G3 (Bethesda)">
        <title>Genome assembly and association tests identify interacting loci associated with vigor, precocity, and sex in interspecific pistachio rootstocks.</title>
        <authorList>
            <person name="Palmer W."/>
            <person name="Jacygrad E."/>
            <person name="Sagayaradj S."/>
            <person name="Cavanaugh K."/>
            <person name="Han R."/>
            <person name="Bertier L."/>
            <person name="Beede B."/>
            <person name="Kafkas S."/>
            <person name="Golino D."/>
            <person name="Preece J."/>
            <person name="Michelmore R."/>
        </authorList>
    </citation>
    <scope>NUCLEOTIDE SEQUENCE [LARGE SCALE GENOMIC DNA]</scope>
</reference>
<dbReference type="EMBL" id="CM047903">
    <property type="protein sequence ID" value="KAJ0093683.1"/>
    <property type="molecule type" value="Genomic_DNA"/>
</dbReference>
<keyword evidence="2" id="KW-1185">Reference proteome</keyword>
<organism evidence="1 2">
    <name type="scientific">Pistacia atlantica</name>
    <dbReference type="NCBI Taxonomy" id="434234"/>
    <lineage>
        <taxon>Eukaryota</taxon>
        <taxon>Viridiplantae</taxon>
        <taxon>Streptophyta</taxon>
        <taxon>Embryophyta</taxon>
        <taxon>Tracheophyta</taxon>
        <taxon>Spermatophyta</taxon>
        <taxon>Magnoliopsida</taxon>
        <taxon>eudicotyledons</taxon>
        <taxon>Gunneridae</taxon>
        <taxon>Pentapetalae</taxon>
        <taxon>rosids</taxon>
        <taxon>malvids</taxon>
        <taxon>Sapindales</taxon>
        <taxon>Anacardiaceae</taxon>
        <taxon>Pistacia</taxon>
    </lineage>
</organism>
<evidence type="ECO:0000313" key="2">
    <source>
        <dbReference type="Proteomes" id="UP001164250"/>
    </source>
</evidence>
<comment type="caution">
    <text evidence="1">The sequence shown here is derived from an EMBL/GenBank/DDBJ whole genome shotgun (WGS) entry which is preliminary data.</text>
</comment>
<evidence type="ECO:0000313" key="1">
    <source>
        <dbReference type="EMBL" id="KAJ0093683.1"/>
    </source>
</evidence>
<dbReference type="Proteomes" id="UP001164250">
    <property type="component" value="Chromosome 7"/>
</dbReference>
<sequence>MRKFVRVNLWLFHRTL</sequence>